<sequence>MKYLFTFFCLVAALSLSAQDTETRSLRSFDEISVAQGIDLIAEKGSENSISLEVSRIDLEDVITEVRGDKLYVKLSRGNHRSNRVRAKLTYTDEIEEIHVSTGAEADFRSEIKVTDLKVTTSTSGTVYLKTEAKSVDLGATTSGRIKIQGTTEEVDVSASTGGSIDAMDLTANDAYARANTGADIRLNAEERLRASAGTGGSVRYSGKPRTDVRTNTGGSVRRGG</sequence>
<evidence type="ECO:0000256" key="1">
    <source>
        <dbReference type="SAM" id="MobiDB-lite"/>
    </source>
</evidence>
<gene>
    <name evidence="4" type="ORF">AWW68_03645</name>
</gene>
<organism evidence="4 5">
    <name type="scientific">Roseivirga spongicola</name>
    <dbReference type="NCBI Taxonomy" id="333140"/>
    <lineage>
        <taxon>Bacteria</taxon>
        <taxon>Pseudomonadati</taxon>
        <taxon>Bacteroidota</taxon>
        <taxon>Cytophagia</taxon>
        <taxon>Cytophagales</taxon>
        <taxon>Roseivirgaceae</taxon>
        <taxon>Roseivirga</taxon>
    </lineage>
</organism>
<evidence type="ECO:0000313" key="5">
    <source>
        <dbReference type="Proteomes" id="UP000075606"/>
    </source>
</evidence>
<evidence type="ECO:0000256" key="2">
    <source>
        <dbReference type="SAM" id="SignalP"/>
    </source>
</evidence>
<proteinExistence type="predicted"/>
<feature type="chain" id="PRO_5007574702" description="Putative auto-transporter adhesin head GIN domain-containing protein" evidence="2">
    <location>
        <begin position="19"/>
        <end position="225"/>
    </location>
</feature>
<dbReference type="AlphaFoldDB" id="A0A150XGN6"/>
<comment type="caution">
    <text evidence="4">The sequence shown here is derived from an EMBL/GenBank/DDBJ whole genome shotgun (WGS) entry which is preliminary data.</text>
</comment>
<dbReference type="STRING" id="333140.AWW68_03645"/>
<feature type="signal peptide" evidence="2">
    <location>
        <begin position="1"/>
        <end position="18"/>
    </location>
</feature>
<dbReference type="OrthoDB" id="942536at2"/>
<dbReference type="Pfam" id="PF10988">
    <property type="entry name" value="DUF2807"/>
    <property type="match status" value="1"/>
</dbReference>
<name>A0A150XGN6_9BACT</name>
<dbReference type="Gene3D" id="2.160.20.120">
    <property type="match status" value="1"/>
</dbReference>
<evidence type="ECO:0000259" key="3">
    <source>
        <dbReference type="Pfam" id="PF10988"/>
    </source>
</evidence>
<reference evidence="4 5" key="1">
    <citation type="submission" date="2016-01" db="EMBL/GenBank/DDBJ databases">
        <title>Genome sequencing of Roseivirga spongicola UST030701-084.</title>
        <authorList>
            <person name="Selvaratnam C."/>
            <person name="Thevarajoo S."/>
            <person name="Goh K.M."/>
            <person name="Ee R."/>
            <person name="Chan K.-G."/>
            <person name="Chong C.S."/>
        </authorList>
    </citation>
    <scope>NUCLEOTIDE SEQUENCE [LARGE SCALE GENOMIC DNA]</scope>
    <source>
        <strain evidence="4 5">UST030701-084</strain>
    </source>
</reference>
<dbReference type="RefSeq" id="WP_068216697.1">
    <property type="nucleotide sequence ID" value="NZ_CP139724.1"/>
</dbReference>
<feature type="region of interest" description="Disordered" evidence="1">
    <location>
        <begin position="196"/>
        <end position="225"/>
    </location>
</feature>
<keyword evidence="5" id="KW-1185">Reference proteome</keyword>
<dbReference type="InterPro" id="IPR021255">
    <property type="entry name" value="DUF2807"/>
</dbReference>
<dbReference type="EMBL" id="LRPC01000001">
    <property type="protein sequence ID" value="KYG77875.1"/>
    <property type="molecule type" value="Genomic_DNA"/>
</dbReference>
<protein>
    <recommendedName>
        <fullName evidence="3">Putative auto-transporter adhesin head GIN domain-containing protein</fullName>
    </recommendedName>
</protein>
<feature type="domain" description="Putative auto-transporter adhesin head GIN" evidence="3">
    <location>
        <begin position="29"/>
        <end position="209"/>
    </location>
</feature>
<evidence type="ECO:0000313" key="4">
    <source>
        <dbReference type="EMBL" id="KYG77875.1"/>
    </source>
</evidence>
<keyword evidence="2" id="KW-0732">Signal</keyword>
<accession>A0A150XGN6</accession>
<dbReference type="Proteomes" id="UP000075606">
    <property type="component" value="Unassembled WGS sequence"/>
</dbReference>